<evidence type="ECO:0000256" key="8">
    <source>
        <dbReference type="PROSITE-ProRule" id="PRU00206"/>
    </source>
</evidence>
<name>A0AAY4C3N9_9TELE</name>
<dbReference type="InterPro" id="IPR052459">
    <property type="entry name" value="TNFRSF_decoy_receptor"/>
</dbReference>
<reference evidence="12" key="3">
    <citation type="submission" date="2025-09" db="UniProtKB">
        <authorList>
            <consortium name="Ensembl"/>
        </authorList>
    </citation>
    <scope>IDENTIFICATION</scope>
</reference>
<protein>
    <recommendedName>
        <fullName evidence="11">TNFR-Cys domain-containing protein</fullName>
    </recommendedName>
</protein>
<sequence length="304" mass="34350">ALFPRLLVTLAASSATTPTYRHRDPESGLELTCSRCPPGSRLLQHCTAARDTRCAPCGAGLYTEFWNYVSECLVCDLCYENQVQRRPCSPAANSECECGEGFYWSTFYCRRQRACPPGHGVKAAGTPYKDVECEPCPDGFYVSPNQTTCHKHTDCKSIGQWRILKGTRWHDNICTTCKDLQKKDGLDLLRAFLPAFFLHPHMNVNKVQRLVKHVLKFSGIQRSAKLPLNELIEFIARWGNQAEAKEFKNLPEQLRRVNLHGAAKNLELKMAKIQNEVKRCSNVVKRHVSGSHSQYICNESSQSS</sequence>
<dbReference type="Ensembl" id="ENSDCDT00010034288.1">
    <property type="protein sequence ID" value="ENSDCDP00010027785.1"/>
    <property type="gene ID" value="ENSDCDG00010017507.1"/>
</dbReference>
<evidence type="ECO:0000313" key="13">
    <source>
        <dbReference type="Proteomes" id="UP000694580"/>
    </source>
</evidence>
<feature type="repeat" description="TNFR-Cys" evidence="8">
    <location>
        <begin position="56"/>
        <end position="96"/>
    </location>
</feature>
<dbReference type="Gene3D" id="2.10.50.10">
    <property type="entry name" value="Tumor Necrosis Factor Receptor, subunit A, domain 2"/>
    <property type="match status" value="2"/>
</dbReference>
<dbReference type="GO" id="GO:0005576">
    <property type="term" value="C:extracellular region"/>
    <property type="evidence" value="ECO:0007669"/>
    <property type="project" value="UniProtKB-SubCell"/>
</dbReference>
<evidence type="ECO:0000256" key="4">
    <source>
        <dbReference type="ARBA" id="ARBA00022729"/>
    </source>
</evidence>
<keyword evidence="4 10" id="KW-0732">Signal</keyword>
<dbReference type="Pfam" id="PF21733">
    <property type="entry name" value="Death_3"/>
    <property type="match status" value="1"/>
</dbReference>
<keyword evidence="9" id="KW-0175">Coiled coil</keyword>
<gene>
    <name evidence="12" type="primary">TNFRSF11B</name>
</gene>
<dbReference type="Pfam" id="PF00020">
    <property type="entry name" value="TNFR_c6"/>
    <property type="match status" value="2"/>
</dbReference>
<reference evidence="12 13" key="1">
    <citation type="submission" date="2020-06" db="EMBL/GenBank/DDBJ databases">
        <authorList>
            <consortium name="Wellcome Sanger Institute Data Sharing"/>
        </authorList>
    </citation>
    <scope>NUCLEOTIDE SEQUENCE [LARGE SCALE GENOMIC DNA]</scope>
</reference>
<dbReference type="Proteomes" id="UP000694580">
    <property type="component" value="Chromosome 20"/>
</dbReference>
<dbReference type="AlphaFoldDB" id="A0AAY4C3N9"/>
<feature type="disulfide bond" evidence="8">
    <location>
        <begin position="78"/>
        <end position="96"/>
    </location>
</feature>
<dbReference type="SMART" id="SM00208">
    <property type="entry name" value="TNFR"/>
    <property type="match status" value="4"/>
</dbReference>
<evidence type="ECO:0000256" key="6">
    <source>
        <dbReference type="ARBA" id="ARBA00023157"/>
    </source>
</evidence>
<keyword evidence="13" id="KW-1185">Reference proteome</keyword>
<dbReference type="SUPFAM" id="SSF57586">
    <property type="entry name" value="TNF receptor-like"/>
    <property type="match status" value="2"/>
</dbReference>
<evidence type="ECO:0000256" key="2">
    <source>
        <dbReference type="ARBA" id="ARBA00022525"/>
    </source>
</evidence>
<proteinExistence type="predicted"/>
<feature type="coiled-coil region" evidence="9">
    <location>
        <begin position="256"/>
        <end position="283"/>
    </location>
</feature>
<dbReference type="GO" id="GO:0006915">
    <property type="term" value="P:apoptotic process"/>
    <property type="evidence" value="ECO:0007669"/>
    <property type="project" value="UniProtKB-KW"/>
</dbReference>
<feature type="disulfide bond" evidence="8">
    <location>
        <begin position="75"/>
        <end position="88"/>
    </location>
</feature>
<evidence type="ECO:0000256" key="1">
    <source>
        <dbReference type="ARBA" id="ARBA00004613"/>
    </source>
</evidence>
<evidence type="ECO:0000256" key="5">
    <source>
        <dbReference type="ARBA" id="ARBA00022737"/>
    </source>
</evidence>
<feature type="domain" description="TNFR-Cys" evidence="11">
    <location>
        <begin position="56"/>
        <end position="96"/>
    </location>
</feature>
<keyword evidence="5" id="KW-0677">Repeat</keyword>
<reference evidence="12" key="2">
    <citation type="submission" date="2025-08" db="UniProtKB">
        <authorList>
            <consortium name="Ensembl"/>
        </authorList>
    </citation>
    <scope>IDENTIFICATION</scope>
</reference>
<dbReference type="PANTHER" id="PTHR23097:SF116">
    <property type="entry name" value="TUMOR NECROSIS FACTOR RECEPTOR SUPERFAMILY MEMBER 6B"/>
    <property type="match status" value="1"/>
</dbReference>
<evidence type="ECO:0000256" key="9">
    <source>
        <dbReference type="SAM" id="Coils"/>
    </source>
</evidence>
<evidence type="ECO:0000256" key="10">
    <source>
        <dbReference type="SAM" id="SignalP"/>
    </source>
</evidence>
<feature type="chain" id="PRO_5044281130" description="TNFR-Cys domain-containing protein" evidence="10">
    <location>
        <begin position="16"/>
        <end position="304"/>
    </location>
</feature>
<organism evidence="12 13">
    <name type="scientific">Denticeps clupeoides</name>
    <name type="common">denticle herring</name>
    <dbReference type="NCBI Taxonomy" id="299321"/>
    <lineage>
        <taxon>Eukaryota</taxon>
        <taxon>Metazoa</taxon>
        <taxon>Chordata</taxon>
        <taxon>Craniata</taxon>
        <taxon>Vertebrata</taxon>
        <taxon>Euteleostomi</taxon>
        <taxon>Actinopterygii</taxon>
        <taxon>Neopterygii</taxon>
        <taxon>Teleostei</taxon>
        <taxon>Clupei</taxon>
        <taxon>Clupeiformes</taxon>
        <taxon>Denticipitoidei</taxon>
        <taxon>Denticipitidae</taxon>
        <taxon>Denticeps</taxon>
    </lineage>
</organism>
<dbReference type="PANTHER" id="PTHR23097">
    <property type="entry name" value="TUMOR NECROSIS FACTOR RECEPTOR SUPERFAMILY MEMBER"/>
    <property type="match status" value="1"/>
</dbReference>
<keyword evidence="6 8" id="KW-1015">Disulfide bond</keyword>
<dbReference type="InterPro" id="IPR001368">
    <property type="entry name" value="TNFR/NGFR_Cys_rich_reg"/>
</dbReference>
<evidence type="ECO:0000259" key="11">
    <source>
        <dbReference type="PROSITE" id="PS50050"/>
    </source>
</evidence>
<comment type="subcellular location">
    <subcellularLocation>
        <location evidence="1">Secreted</location>
    </subcellularLocation>
</comment>
<feature type="signal peptide" evidence="10">
    <location>
        <begin position="1"/>
        <end position="15"/>
    </location>
</feature>
<dbReference type="PROSITE" id="PS50050">
    <property type="entry name" value="TNFR_NGFR_2"/>
    <property type="match status" value="1"/>
</dbReference>
<evidence type="ECO:0000256" key="3">
    <source>
        <dbReference type="ARBA" id="ARBA00022703"/>
    </source>
</evidence>
<evidence type="ECO:0000313" key="12">
    <source>
        <dbReference type="Ensembl" id="ENSDCDP00010027785.1"/>
    </source>
</evidence>
<dbReference type="GeneTree" id="ENSGT00940000155167"/>
<accession>A0AAY4C3N9</accession>
<keyword evidence="2" id="KW-0964">Secreted</keyword>
<keyword evidence="7" id="KW-0325">Glycoprotein</keyword>
<feature type="disulfide bond" evidence="8">
    <location>
        <begin position="57"/>
        <end position="72"/>
    </location>
</feature>
<evidence type="ECO:0000256" key="7">
    <source>
        <dbReference type="ARBA" id="ARBA00023180"/>
    </source>
</evidence>
<dbReference type="InterPro" id="IPR048522">
    <property type="entry name" value="Death_3_fish"/>
</dbReference>
<keyword evidence="3" id="KW-0053">Apoptosis</keyword>